<gene>
    <name evidence="4" type="ORF">ACFO6V_03995</name>
</gene>
<dbReference type="Pfam" id="PF22633">
    <property type="entry name" value="F5_F8_type_C_2"/>
    <property type="match status" value="1"/>
</dbReference>
<dbReference type="Gene3D" id="2.60.120.260">
    <property type="entry name" value="Galactose-binding domain-like"/>
    <property type="match status" value="1"/>
</dbReference>
<dbReference type="InterPro" id="IPR000421">
    <property type="entry name" value="FA58C"/>
</dbReference>
<dbReference type="Pfam" id="PF01261">
    <property type="entry name" value="AP_endonuc_2"/>
    <property type="match status" value="1"/>
</dbReference>
<dbReference type="InterPro" id="IPR013022">
    <property type="entry name" value="Xyl_isomerase-like_TIM-brl"/>
</dbReference>
<evidence type="ECO:0000256" key="1">
    <source>
        <dbReference type="ARBA" id="ARBA00023277"/>
    </source>
</evidence>
<feature type="domain" description="F5/8 type C" evidence="3">
    <location>
        <begin position="331"/>
        <end position="463"/>
    </location>
</feature>
<dbReference type="InterPro" id="IPR008979">
    <property type="entry name" value="Galactose-bd-like_sf"/>
</dbReference>
<feature type="chain" id="PRO_5047421264" evidence="2">
    <location>
        <begin position="34"/>
        <end position="603"/>
    </location>
</feature>
<dbReference type="InterPro" id="IPR050312">
    <property type="entry name" value="IolE/XylAMocC-like"/>
</dbReference>
<dbReference type="PANTHER" id="PTHR12110:SF41">
    <property type="entry name" value="INOSOSE DEHYDRATASE"/>
    <property type="match status" value="1"/>
</dbReference>
<name>A0ABV9HBA1_9MICO</name>
<dbReference type="SUPFAM" id="SSF51658">
    <property type="entry name" value="Xylose isomerase-like"/>
    <property type="match status" value="1"/>
</dbReference>
<evidence type="ECO:0000256" key="2">
    <source>
        <dbReference type="SAM" id="SignalP"/>
    </source>
</evidence>
<reference evidence="5" key="1">
    <citation type="journal article" date="2019" name="Int. J. Syst. Evol. Microbiol.">
        <title>The Global Catalogue of Microorganisms (GCM) 10K type strain sequencing project: providing services to taxonomists for standard genome sequencing and annotation.</title>
        <authorList>
            <consortium name="The Broad Institute Genomics Platform"/>
            <consortium name="The Broad Institute Genome Sequencing Center for Infectious Disease"/>
            <person name="Wu L."/>
            <person name="Ma J."/>
        </authorList>
    </citation>
    <scope>NUCLEOTIDE SEQUENCE [LARGE SCALE GENOMIC DNA]</scope>
    <source>
        <strain evidence="5">CCUG 42722</strain>
    </source>
</reference>
<keyword evidence="1" id="KW-0119">Carbohydrate metabolism</keyword>
<comment type="caution">
    <text evidence="4">The sequence shown here is derived from an EMBL/GenBank/DDBJ whole genome shotgun (WGS) entry which is preliminary data.</text>
</comment>
<dbReference type="Gene3D" id="3.20.20.150">
    <property type="entry name" value="Divalent-metal-dependent TIM barrel enzymes"/>
    <property type="match status" value="1"/>
</dbReference>
<dbReference type="PROSITE" id="PS50022">
    <property type="entry name" value="FA58C_3"/>
    <property type="match status" value="1"/>
</dbReference>
<dbReference type="Proteomes" id="UP001596011">
    <property type="component" value="Unassembled WGS sequence"/>
</dbReference>
<evidence type="ECO:0000259" key="3">
    <source>
        <dbReference type="PROSITE" id="PS50022"/>
    </source>
</evidence>
<dbReference type="RefSeq" id="WP_377132469.1">
    <property type="nucleotide sequence ID" value="NZ_JBHSFI010000002.1"/>
</dbReference>
<dbReference type="PANTHER" id="PTHR12110">
    <property type="entry name" value="HYDROXYPYRUVATE ISOMERASE"/>
    <property type="match status" value="1"/>
</dbReference>
<proteinExistence type="predicted"/>
<protein>
    <submittedName>
        <fullName evidence="4">Discoidin domain-containing protein</fullName>
    </submittedName>
</protein>
<sequence length="603" mass="65005">MQISHSPGARRLSAALTGGALLAGTLAAVPAVAAPATASPSAVAAPALTTTAAEACGADDGLPDSKISIQLFTHVGELGFGTPSPETIDRVLGEVANAGFTNIEPFSQPYSMPVDDYQAILDRHGLEVSSSHGSTDWDTWPETVDYAVALGQDYIGTGGMAGSYGTYEEALATAEYVNRLGQYAHENGANKIALHNHQSEFTTRYPHPETGELVSAWQVIEENTDPRYVTFQLDVGWAADAGIDVPAWIEEYGDRIELLHIKDAVNVNAEGDPRQVALGNGDIDLPAIIAASEPYVEYYTYEWDYAPSFESSAESYRYLRCYLSEGGGEQCQDDDEESLALGRPVTTSSIDDPARTGEMAVDGNAGTRWGSQWSEPEWIAVDLGAGYDLSRVVIDWETAFASGYEIQTSPDGDTWTTVHTVTDGDGFFDDIDLSGTGRHVRLYATERATQWGFSLYELEIYGTPTGEQPAPEPVARGAGYWSSEYRQVSNPDYTADELLCFLGTTRAQSDVFDEVIDLTTLDDAVQVLWAPKHDEWVDVIDRQLLGVWLNVAAGSVSLEDPLAGGTTVGDLLSAIEAARLDAGTTRADLKEYKSALEAVSARR</sequence>
<keyword evidence="2" id="KW-0732">Signal</keyword>
<evidence type="ECO:0000313" key="4">
    <source>
        <dbReference type="EMBL" id="MFC4627382.1"/>
    </source>
</evidence>
<organism evidence="4 5">
    <name type="scientific">Promicromonospora alba</name>
    <dbReference type="NCBI Taxonomy" id="1616110"/>
    <lineage>
        <taxon>Bacteria</taxon>
        <taxon>Bacillati</taxon>
        <taxon>Actinomycetota</taxon>
        <taxon>Actinomycetes</taxon>
        <taxon>Micrococcales</taxon>
        <taxon>Promicromonosporaceae</taxon>
        <taxon>Promicromonospora</taxon>
    </lineage>
</organism>
<dbReference type="InterPro" id="IPR036237">
    <property type="entry name" value="Xyl_isomerase-like_sf"/>
</dbReference>
<feature type="signal peptide" evidence="2">
    <location>
        <begin position="1"/>
        <end position="33"/>
    </location>
</feature>
<keyword evidence="5" id="KW-1185">Reference proteome</keyword>
<dbReference type="EMBL" id="JBHSFI010000002">
    <property type="protein sequence ID" value="MFC4627382.1"/>
    <property type="molecule type" value="Genomic_DNA"/>
</dbReference>
<accession>A0ABV9HBA1</accession>
<evidence type="ECO:0000313" key="5">
    <source>
        <dbReference type="Proteomes" id="UP001596011"/>
    </source>
</evidence>
<dbReference type="SUPFAM" id="SSF49785">
    <property type="entry name" value="Galactose-binding domain-like"/>
    <property type="match status" value="1"/>
</dbReference>